<dbReference type="RefSeq" id="WP_073606515.1">
    <property type="nucleotide sequence ID" value="NZ_MRCG01000001.1"/>
</dbReference>
<dbReference type="Proteomes" id="UP000185557">
    <property type="component" value="Unassembled WGS sequence"/>
</dbReference>
<feature type="domain" description="GP-PDE" evidence="1">
    <location>
        <begin position="6"/>
        <end position="229"/>
    </location>
</feature>
<dbReference type="InterPro" id="IPR017946">
    <property type="entry name" value="PLC-like_Pdiesterase_TIM-brl"/>
</dbReference>
<sequence length="229" mass="25988">MEWITTRPIAHRGLHQGTAVPENSLAAFEAAIAAHHPIELDVQLLADGNLVVFHDRDLKRLTGHKGRIAHHNLQSLKQFRLYDTEQTIPSLAAMLACVDGRVPLLIEIKNEKKVGRPEQALVKTLAGYRGEFAVQSFNPRSLQWFKRHAPDIIRGQLASKPQQFLRSNLLLTWASSPHFISYNVKALPTLPTTLARCYFNLPLLAWTVRCQAECDRALQYADNYIFDQF</sequence>
<keyword evidence="3" id="KW-1185">Reference proteome</keyword>
<dbReference type="EMBL" id="MRCG01000001">
    <property type="protein sequence ID" value="OKH50699.1"/>
    <property type="molecule type" value="Genomic_DNA"/>
</dbReference>
<dbReference type="AlphaFoldDB" id="A0A1U7JAK1"/>
<evidence type="ECO:0000259" key="1">
    <source>
        <dbReference type="PROSITE" id="PS51704"/>
    </source>
</evidence>
<dbReference type="PANTHER" id="PTHR46211">
    <property type="entry name" value="GLYCEROPHOSPHORYL DIESTER PHOSPHODIESTERASE"/>
    <property type="match status" value="1"/>
</dbReference>
<name>A0A1U7JAK1_9CYAN</name>
<proteinExistence type="predicted"/>
<evidence type="ECO:0000313" key="3">
    <source>
        <dbReference type="Proteomes" id="UP000185557"/>
    </source>
</evidence>
<dbReference type="PANTHER" id="PTHR46211:SF1">
    <property type="entry name" value="GLYCEROPHOSPHODIESTER PHOSPHODIESTERASE, CYTOPLASMIC"/>
    <property type="match status" value="1"/>
</dbReference>
<dbReference type="GO" id="GO:0008081">
    <property type="term" value="F:phosphoric diester hydrolase activity"/>
    <property type="evidence" value="ECO:0007669"/>
    <property type="project" value="InterPro"/>
</dbReference>
<dbReference type="OrthoDB" id="384721at2"/>
<dbReference type="PROSITE" id="PS51704">
    <property type="entry name" value="GP_PDE"/>
    <property type="match status" value="1"/>
</dbReference>
<dbReference type="Pfam" id="PF03009">
    <property type="entry name" value="GDPD"/>
    <property type="match status" value="1"/>
</dbReference>
<accession>A0A1U7JAK1</accession>
<dbReference type="Gene3D" id="3.20.20.190">
    <property type="entry name" value="Phosphatidylinositol (PI) phosphodiesterase"/>
    <property type="match status" value="1"/>
</dbReference>
<dbReference type="GO" id="GO:0006629">
    <property type="term" value="P:lipid metabolic process"/>
    <property type="evidence" value="ECO:0007669"/>
    <property type="project" value="InterPro"/>
</dbReference>
<dbReference type="STRING" id="549789.NIES30_00975"/>
<protein>
    <recommendedName>
        <fullName evidence="1">GP-PDE domain-containing protein</fullName>
    </recommendedName>
</protein>
<evidence type="ECO:0000313" key="2">
    <source>
        <dbReference type="EMBL" id="OKH50699.1"/>
    </source>
</evidence>
<gene>
    <name evidence="2" type="ORF">NIES30_00975</name>
</gene>
<comment type="caution">
    <text evidence="2">The sequence shown here is derived from an EMBL/GenBank/DDBJ whole genome shotgun (WGS) entry which is preliminary data.</text>
</comment>
<reference evidence="2 3" key="1">
    <citation type="submission" date="2016-11" db="EMBL/GenBank/DDBJ databases">
        <title>Draft Genome Sequences of Nine Cyanobacterial Strains from Diverse Habitats.</title>
        <authorList>
            <person name="Zhu T."/>
            <person name="Hou S."/>
            <person name="Lu X."/>
            <person name="Hess W.R."/>
        </authorList>
    </citation>
    <scope>NUCLEOTIDE SEQUENCE [LARGE SCALE GENOMIC DNA]</scope>
    <source>
        <strain evidence="2 3">NIES-30</strain>
    </source>
</reference>
<dbReference type="SUPFAM" id="SSF51695">
    <property type="entry name" value="PLC-like phosphodiesterases"/>
    <property type="match status" value="1"/>
</dbReference>
<organism evidence="2 3">
    <name type="scientific">Phormidium tenue NIES-30</name>
    <dbReference type="NCBI Taxonomy" id="549789"/>
    <lineage>
        <taxon>Bacteria</taxon>
        <taxon>Bacillati</taxon>
        <taxon>Cyanobacteriota</taxon>
        <taxon>Cyanophyceae</taxon>
        <taxon>Oscillatoriophycideae</taxon>
        <taxon>Oscillatoriales</taxon>
        <taxon>Oscillatoriaceae</taxon>
        <taxon>Phormidium</taxon>
    </lineage>
</organism>
<dbReference type="InterPro" id="IPR030395">
    <property type="entry name" value="GP_PDE_dom"/>
</dbReference>